<dbReference type="Gene3D" id="2.40.110.10">
    <property type="entry name" value="Butyryl-CoA Dehydrogenase, subunit A, domain 2"/>
    <property type="match status" value="1"/>
</dbReference>
<dbReference type="InterPro" id="IPR009100">
    <property type="entry name" value="AcylCoA_DH/oxidase_NM_dom_sf"/>
</dbReference>
<dbReference type="EMBL" id="UINC01000588">
    <property type="protein sequence ID" value="SUZ57940.1"/>
    <property type="molecule type" value="Genomic_DNA"/>
</dbReference>
<dbReference type="Gene3D" id="1.20.140.10">
    <property type="entry name" value="Butyryl-CoA Dehydrogenase, subunit A, domain 3"/>
    <property type="match status" value="1"/>
</dbReference>
<dbReference type="Pfam" id="PF03241">
    <property type="entry name" value="HpaB"/>
    <property type="match status" value="1"/>
</dbReference>
<evidence type="ECO:0000313" key="6">
    <source>
        <dbReference type="EMBL" id="SUZ57940.1"/>
    </source>
</evidence>
<organism evidence="6">
    <name type="scientific">marine metagenome</name>
    <dbReference type="NCBI Taxonomy" id="408172"/>
    <lineage>
        <taxon>unclassified sequences</taxon>
        <taxon>metagenomes</taxon>
        <taxon>ecological metagenomes</taxon>
    </lineage>
</organism>
<dbReference type="AlphaFoldDB" id="A0A381NTQ8"/>
<evidence type="ECO:0008006" key="7">
    <source>
        <dbReference type="Google" id="ProtNLM"/>
    </source>
</evidence>
<dbReference type="InterPro" id="IPR024719">
    <property type="entry name" value="HpaB/PvcC/4-BUDH_C"/>
</dbReference>
<evidence type="ECO:0000259" key="5">
    <source>
        <dbReference type="Pfam" id="PF11794"/>
    </source>
</evidence>
<keyword evidence="3" id="KW-0560">Oxidoreductase</keyword>
<dbReference type="PIRSF" id="PIRSF000331">
    <property type="entry name" value="HpaA_HpaB"/>
    <property type="match status" value="1"/>
</dbReference>
<dbReference type="PANTHER" id="PTHR36117">
    <property type="entry name" value="4-HYDROXYPHENYLACETATE 3-MONOOXYGENASE-RELATED"/>
    <property type="match status" value="1"/>
</dbReference>
<sequence>MTKTGQDHLDSLRDGRSVYLDGELVGDVVDHPAYCNAIRSTAALYDFQAAPENQELMTFESPTGARVNRSWQMPESYAELVQRRLALEAWAEQTNGFLGRSPDHVASSLCGMMMRLDLFEAHGEKRAKALEEYFEYVRDHDQFVTYVVVSPQADRSKGVGGQADEFLVAGICDEDSQGITVKGAKMLGTSCIMANEVLLGTIQPMQPGEEKYAFSAAIPLGSKGVKLLSRKSYEASAVSEFDNPLSYRFDENDAVVYFDEVKVPWERVFVHRDPAMCRTQYHETPAHVFHNYQAQVRLMVKLRFLVGVARKIAETTNIITIPQVVESLGNLAGMAGLIEGMVHGMEAKGSFVGKYYVPDRHLMYASQVQAQQMYPEVIQAIRQLTGGGVIMLPSGAVDFAGEETAGLIEKTQQSPVVNAKDRVKIYKLAWDAIGSEFGSRHTQYEMFYAGAQFAVRNHSFRTYDWGKATGMVERFMDSYDLPE</sequence>
<accession>A0A381NTQ8</accession>
<keyword evidence="2" id="KW-0274">FAD</keyword>
<name>A0A381NTQ8_9ZZZZ</name>
<proteinExistence type="predicted"/>
<evidence type="ECO:0000256" key="3">
    <source>
        <dbReference type="ARBA" id="ARBA00023002"/>
    </source>
</evidence>
<evidence type="ECO:0000256" key="2">
    <source>
        <dbReference type="ARBA" id="ARBA00022827"/>
    </source>
</evidence>
<protein>
    <recommendedName>
        <fullName evidence="7">4-hydroxyphenylacetate 3-monooxygenase</fullName>
    </recommendedName>
</protein>
<dbReference type="SUPFAM" id="SSF47203">
    <property type="entry name" value="Acyl-CoA dehydrogenase C-terminal domain-like"/>
    <property type="match status" value="1"/>
</dbReference>
<gene>
    <name evidence="6" type="ORF">METZ01_LOCUS10794</name>
</gene>
<dbReference type="InterPro" id="IPR004925">
    <property type="entry name" value="HpaB/PvcC/4-BUDH"/>
</dbReference>
<dbReference type="Gene3D" id="1.10.3140.10">
    <property type="entry name" value="4-hydroxybutyryl-coa dehydratase, domain 1"/>
    <property type="match status" value="1"/>
</dbReference>
<keyword evidence="1" id="KW-0285">Flavoprotein</keyword>
<dbReference type="InterPro" id="IPR036250">
    <property type="entry name" value="AcylCo_DH-like_C"/>
</dbReference>
<evidence type="ECO:0000259" key="4">
    <source>
        <dbReference type="Pfam" id="PF03241"/>
    </source>
</evidence>
<evidence type="ECO:0000256" key="1">
    <source>
        <dbReference type="ARBA" id="ARBA00022630"/>
    </source>
</evidence>
<dbReference type="Pfam" id="PF11794">
    <property type="entry name" value="HpaB_N"/>
    <property type="match status" value="1"/>
</dbReference>
<dbReference type="GO" id="GO:0016627">
    <property type="term" value="F:oxidoreductase activity, acting on the CH-CH group of donors"/>
    <property type="evidence" value="ECO:0007669"/>
    <property type="project" value="InterPro"/>
</dbReference>
<dbReference type="InterPro" id="IPR046373">
    <property type="entry name" value="Acyl-CoA_Oxase/DH_mid-dom_sf"/>
</dbReference>
<feature type="domain" description="HpaB/PvcC/4-BUDH N-terminal" evidence="5">
    <location>
        <begin position="4"/>
        <end position="270"/>
    </location>
</feature>
<dbReference type="InterPro" id="IPR024674">
    <property type="entry name" value="HpaB/PvcC/4-BUDH_N"/>
</dbReference>
<reference evidence="6" key="1">
    <citation type="submission" date="2018-05" db="EMBL/GenBank/DDBJ databases">
        <authorList>
            <person name="Lanie J.A."/>
            <person name="Ng W.-L."/>
            <person name="Kazmierczak K.M."/>
            <person name="Andrzejewski T.M."/>
            <person name="Davidsen T.M."/>
            <person name="Wayne K.J."/>
            <person name="Tettelin H."/>
            <person name="Glass J.I."/>
            <person name="Rusch D."/>
            <person name="Podicherti R."/>
            <person name="Tsui H.-C.T."/>
            <person name="Winkler M.E."/>
        </authorList>
    </citation>
    <scope>NUCLEOTIDE SEQUENCE</scope>
</reference>
<feature type="domain" description="HpaB/PvcC/4-BUDH C-terminal" evidence="4">
    <location>
        <begin position="277"/>
        <end position="476"/>
    </location>
</feature>
<dbReference type="PANTHER" id="PTHR36117:SF3">
    <property type="entry name" value="4-HYDROXYPHENYLACETATE 3-MONOOXYGENASE-RELATED"/>
    <property type="match status" value="1"/>
</dbReference>
<dbReference type="SUPFAM" id="SSF56645">
    <property type="entry name" value="Acyl-CoA dehydrogenase NM domain-like"/>
    <property type="match status" value="1"/>
</dbReference>